<dbReference type="KEGG" id="aup:AsAng_0016040"/>
<name>A0A915YD64_9BACT</name>
<dbReference type="EMBL" id="AP026867">
    <property type="protein sequence ID" value="BDS10894.1"/>
    <property type="molecule type" value="Genomic_DNA"/>
</dbReference>
<proteinExistence type="predicted"/>
<evidence type="ECO:0000313" key="1">
    <source>
        <dbReference type="EMBL" id="BDS10894.1"/>
    </source>
</evidence>
<gene>
    <name evidence="1" type="ORF">AsAng_0016040</name>
</gene>
<evidence type="ECO:0000313" key="2">
    <source>
        <dbReference type="Proteomes" id="UP001060919"/>
    </source>
</evidence>
<reference evidence="1" key="1">
    <citation type="submission" date="2022-09" db="EMBL/GenBank/DDBJ databases">
        <title>Aureispira anguillicida sp. nov., isolated from Leptocephalus of Japanese eel Anguilla japonica.</title>
        <authorList>
            <person name="Yuasa K."/>
            <person name="Mekata T."/>
            <person name="Ikunari K."/>
        </authorList>
    </citation>
    <scope>NUCLEOTIDE SEQUENCE</scope>
    <source>
        <strain evidence="1">EL160426</strain>
    </source>
</reference>
<keyword evidence="2" id="KW-1185">Reference proteome</keyword>
<protein>
    <submittedName>
        <fullName evidence="1">Uncharacterized protein</fullName>
    </submittedName>
</protein>
<sequence length="38" mass="4422">MQKGFDSLSSHEEANNRLQVTATICRFFKRGVWEQPPL</sequence>
<organism evidence="1 2">
    <name type="scientific">Aureispira anguillae</name>
    <dbReference type="NCBI Taxonomy" id="2864201"/>
    <lineage>
        <taxon>Bacteria</taxon>
        <taxon>Pseudomonadati</taxon>
        <taxon>Bacteroidota</taxon>
        <taxon>Saprospiria</taxon>
        <taxon>Saprospirales</taxon>
        <taxon>Saprospiraceae</taxon>
        <taxon>Aureispira</taxon>
    </lineage>
</organism>
<dbReference type="AlphaFoldDB" id="A0A915YD64"/>
<accession>A0A915YD64</accession>
<dbReference type="Proteomes" id="UP001060919">
    <property type="component" value="Chromosome"/>
</dbReference>